<dbReference type="Proteomes" id="UP001515500">
    <property type="component" value="Chromosome 4"/>
</dbReference>
<dbReference type="SUPFAM" id="SSF47473">
    <property type="entry name" value="EF-hand"/>
    <property type="match status" value="1"/>
</dbReference>
<dbReference type="InterPro" id="IPR002048">
    <property type="entry name" value="EF_hand_dom"/>
</dbReference>
<dbReference type="PROSITE" id="PS50222">
    <property type="entry name" value="EF_HAND_2"/>
    <property type="match status" value="3"/>
</dbReference>
<dbReference type="GO" id="GO:0005509">
    <property type="term" value="F:calcium ion binding"/>
    <property type="evidence" value="ECO:0007669"/>
    <property type="project" value="InterPro"/>
</dbReference>
<sequence length="191" mass="21420">MASSTSAPKSSKWFSNKALKLSLHKLRHPKSSNSSSSSTAPCTHLERRNSRRANEFREAFRRFDVDGDGKISSEELKSFLCWAGDEVSSEAAEAVMRDFDMDGDGLMDYEDFVRLVESERGSVAGDEDLRRAFEMFVAEKGAGCITADGLQRMLSRLGDVRSYEECAAMIRAYDLDGNGVLDFNEFHRMMN</sequence>
<evidence type="ECO:0000256" key="3">
    <source>
        <dbReference type="SAM" id="MobiDB-lite"/>
    </source>
</evidence>
<dbReference type="GeneID" id="120259229"/>
<reference evidence="6" key="1">
    <citation type="submission" date="2025-08" db="UniProtKB">
        <authorList>
            <consortium name="RefSeq"/>
        </authorList>
    </citation>
    <scope>IDENTIFICATION</scope>
</reference>
<accession>A0AB40B695</accession>
<dbReference type="PROSITE" id="PS00018">
    <property type="entry name" value="EF_HAND_1"/>
    <property type="match status" value="3"/>
</dbReference>
<dbReference type="Pfam" id="PF13833">
    <property type="entry name" value="EF-hand_8"/>
    <property type="match status" value="1"/>
</dbReference>
<organism evidence="5 6">
    <name type="scientific">Dioscorea cayennensis subsp. rotundata</name>
    <name type="common">White Guinea yam</name>
    <name type="synonym">Dioscorea rotundata</name>
    <dbReference type="NCBI Taxonomy" id="55577"/>
    <lineage>
        <taxon>Eukaryota</taxon>
        <taxon>Viridiplantae</taxon>
        <taxon>Streptophyta</taxon>
        <taxon>Embryophyta</taxon>
        <taxon>Tracheophyta</taxon>
        <taxon>Spermatophyta</taxon>
        <taxon>Magnoliopsida</taxon>
        <taxon>Liliopsida</taxon>
        <taxon>Dioscoreales</taxon>
        <taxon>Dioscoreaceae</taxon>
        <taxon>Dioscorea</taxon>
    </lineage>
</organism>
<dbReference type="CDD" id="cd00051">
    <property type="entry name" value="EFh"/>
    <property type="match status" value="1"/>
</dbReference>
<dbReference type="Pfam" id="PF13499">
    <property type="entry name" value="EF-hand_7"/>
    <property type="match status" value="1"/>
</dbReference>
<dbReference type="RefSeq" id="XP_039122734.1">
    <property type="nucleotide sequence ID" value="XM_039266800.1"/>
</dbReference>
<dbReference type="Gene3D" id="1.10.238.10">
    <property type="entry name" value="EF-hand"/>
    <property type="match status" value="2"/>
</dbReference>
<name>A0AB40B695_DIOCR</name>
<evidence type="ECO:0000256" key="2">
    <source>
        <dbReference type="ARBA" id="ARBA00022837"/>
    </source>
</evidence>
<dbReference type="InterPro" id="IPR050145">
    <property type="entry name" value="Centrin_CML-like"/>
</dbReference>
<feature type="region of interest" description="Disordered" evidence="3">
    <location>
        <begin position="25"/>
        <end position="48"/>
    </location>
</feature>
<keyword evidence="2" id="KW-0106">Calcium</keyword>
<feature type="domain" description="EF-hand" evidence="4">
    <location>
        <begin position="87"/>
        <end position="122"/>
    </location>
</feature>
<dbReference type="GO" id="GO:0043226">
    <property type="term" value="C:organelle"/>
    <property type="evidence" value="ECO:0007669"/>
    <property type="project" value="UniProtKB-ARBA"/>
</dbReference>
<dbReference type="PANTHER" id="PTHR23050">
    <property type="entry name" value="CALCIUM BINDING PROTEIN"/>
    <property type="match status" value="1"/>
</dbReference>
<evidence type="ECO:0000259" key="4">
    <source>
        <dbReference type="PROSITE" id="PS50222"/>
    </source>
</evidence>
<gene>
    <name evidence="6" type="primary">LOC120259229</name>
</gene>
<dbReference type="FunFam" id="1.10.238.10:FF:000178">
    <property type="entry name" value="Calmodulin-2 A"/>
    <property type="match status" value="1"/>
</dbReference>
<evidence type="ECO:0000313" key="5">
    <source>
        <dbReference type="Proteomes" id="UP001515500"/>
    </source>
</evidence>
<proteinExistence type="predicted"/>
<dbReference type="InterPro" id="IPR018247">
    <property type="entry name" value="EF_Hand_1_Ca_BS"/>
</dbReference>
<feature type="domain" description="EF-hand" evidence="4">
    <location>
        <begin position="51"/>
        <end position="86"/>
    </location>
</feature>
<dbReference type="SMART" id="SM00054">
    <property type="entry name" value="EFh"/>
    <property type="match status" value="3"/>
</dbReference>
<evidence type="ECO:0000313" key="6">
    <source>
        <dbReference type="RefSeq" id="XP_039122734.1"/>
    </source>
</evidence>
<dbReference type="AlphaFoldDB" id="A0AB40B695"/>
<dbReference type="InterPro" id="IPR011992">
    <property type="entry name" value="EF-hand-dom_pair"/>
</dbReference>
<evidence type="ECO:0000256" key="1">
    <source>
        <dbReference type="ARBA" id="ARBA00022737"/>
    </source>
</evidence>
<feature type="domain" description="EF-hand" evidence="4">
    <location>
        <begin position="161"/>
        <end position="191"/>
    </location>
</feature>
<keyword evidence="5" id="KW-1185">Reference proteome</keyword>
<protein>
    <submittedName>
        <fullName evidence="6">Probable calcium-binding protein CML41</fullName>
    </submittedName>
</protein>
<keyword evidence="1" id="KW-0677">Repeat</keyword>